<evidence type="ECO:0000256" key="8">
    <source>
        <dbReference type="ARBA" id="ARBA00022980"/>
    </source>
</evidence>
<evidence type="ECO:0000256" key="6">
    <source>
        <dbReference type="ARBA" id="ARBA00022771"/>
    </source>
</evidence>
<evidence type="ECO:0000256" key="10">
    <source>
        <dbReference type="ARBA" id="ARBA00023274"/>
    </source>
</evidence>
<feature type="region of interest" description="Disordered" evidence="12">
    <location>
        <begin position="620"/>
        <end position="706"/>
    </location>
</feature>
<dbReference type="InterPro" id="IPR019787">
    <property type="entry name" value="Znf_PHD-finger"/>
</dbReference>
<keyword evidence="5" id="KW-0479">Metal-binding</keyword>
<evidence type="ECO:0008006" key="17">
    <source>
        <dbReference type="Google" id="ProtNLM"/>
    </source>
</evidence>
<evidence type="ECO:0000259" key="14">
    <source>
        <dbReference type="PROSITE" id="PS50884"/>
    </source>
</evidence>
<dbReference type="GO" id="GO:0005634">
    <property type="term" value="C:nucleus"/>
    <property type="evidence" value="ECO:0007669"/>
    <property type="project" value="UniProtKB-SubCell"/>
</dbReference>
<evidence type="ECO:0000256" key="2">
    <source>
        <dbReference type="ARBA" id="ARBA00004496"/>
    </source>
</evidence>
<proteinExistence type="inferred from homology"/>
<dbReference type="Pfam" id="PF00416">
    <property type="entry name" value="Ribosomal_S13"/>
    <property type="match status" value="1"/>
</dbReference>
<dbReference type="GO" id="GO:0005840">
    <property type="term" value="C:ribosome"/>
    <property type="evidence" value="ECO:0007669"/>
    <property type="project" value="UniProtKB-KW"/>
</dbReference>
<feature type="compositionally biased region" description="Basic residues" evidence="12">
    <location>
        <begin position="636"/>
        <end position="657"/>
    </location>
</feature>
<evidence type="ECO:0000256" key="11">
    <source>
        <dbReference type="PROSITE-ProRule" id="PRU00071"/>
    </source>
</evidence>
<dbReference type="GO" id="GO:0003714">
    <property type="term" value="F:transcription corepressor activity"/>
    <property type="evidence" value="ECO:0007669"/>
    <property type="project" value="InterPro"/>
</dbReference>
<sequence length="1508" mass="167968">MQLGHLPCPRCNSMDTKFLLYSNSKHSPPRHCCRSCRHSWTQGGTMYIKDSSIGRNFERRFEHMERGEDTNISSGDANAPGLQIGRERRRLESSDEKDKYLEQGKKRGQQRPTRGQREPDHVPCLLCDSTNTKFLAYNNNKVSQPRSEKGSEINNTDGYEMVAHFVATLTDPECVKDSSCEMKSNGSENDKVNSGVEKGDEAKNTDGNEMVAQVEGKQEEKKHSSQDADVGIGRQGMVRIGIGNSDDKEKDLETRKNRRRGQQGLPLGAHPQEPDHPPCLRCNSMNTKFLYYNNNNYSQPRYKCYSCSKSWTHGGTIRESRGEKTGTVESSDKEKGIVVRSSPEKGANTNNTDGNEMVGKRNGSEESNQTKHNEKADGKAYVEHHTGKPKNGRGQKGRKRKRAESSEHNGDDDTLIKKVKEVSCGGKAQVVGRILRSRTLATNGVEKTVGVGLAEGVLGVTGRKEADVSAKNSTEIDNCHSVQLIDRQKKKIKGKVQGKSGPLKAISSAKPKLVGFKENGDILKSKKVSRGSKFLDNGKHNRLASWTIERRPRFGREEGREYFDAVYVSPEGRGLWSVTLAYKVLREQVESGEADSRALAAFTPIPQEELSKLFRTTKKKMGLQKGLKGEREGANKKHKGVTQKKKFKKNNAKRGTKQKSSDSEQDVPANTSQRGMQRSHRRERQNGKRYALVGRHSKKGSDPDSEGFVLYDGKRSLLSWMIDLGTVPLSGKVKYMNHRRTQVLLEGRITRDGIHCDCCNETFALAEFESHAGSKVTQPFENIYLESGSSLFQCLVDSWSKHDGSECVRVHSVDVNDGDPNDDTCNKCGDGGDLICCDGCPSTFHQSCLNIQKFPSGDWHCVYCSCKFCGMVGSTCQSGDATGSALLTCQLCEEKYHLLCIQANDGVHFDSDRPSFCGEKCQEVFERLQVLLGVKNRLEEGYSWTLCQRFDVSPQTSLSCVPSKVECNSKLAVALSILDECFLPIVDPRSGINMIRNVVYSCGIHGNHLAEMPFIGTRHIYRRQGMCRRLLNAIELALCSLNVEKLVIPAISELLQTWTSVFGFMPLEESNKKEMKHMNMIVFPGVDMYNLHGTQNRTQTSNAPGKSDLTAAEYDASDVTYETVNFQDLTIEKRTHDNQECEKTQNKDSESSGGDALELDLQRTVEELNKQKSAQKLSHVSAIMSDATQLGGSLDGKRKEGADHELNGEVKAVYLSAEIMTQPQDATLSYLKEDVAQIHEPEVVSSVHNNCCPLGGAFDDATKPSSQASHIRDGLCKSSGCHSGVDEYDTTAVNKVDALNHVVEVGQTSMVTVKDIHEQKEEFAAAHSDSCSIDLNSVPNRPQASIHCSKESESGCQSLVANEEFQHILRVQNTNVDGKQKIMFALTSIKGIGRRFANIVCKKADIDMNKRAGELSNQEIDNLMTIVANPRQFKIPDWFLNRKKDYKDGKYSQVTSNALDMKLRDDLERLKKIRNHRGLRHYWGLRVRGQHTKTTGRRGKTVGVSKKR</sequence>
<comment type="subcellular location">
    <subcellularLocation>
        <location evidence="2">Cytoplasm</location>
    </subcellularLocation>
    <subcellularLocation>
        <location evidence="1 11">Nucleus</location>
    </subcellularLocation>
</comment>
<feature type="compositionally biased region" description="Basic and acidic residues" evidence="12">
    <location>
        <begin position="245"/>
        <end position="255"/>
    </location>
</feature>
<dbReference type="PROSITE" id="PS50159">
    <property type="entry name" value="RIBOSOMAL_S13_2"/>
    <property type="match status" value="1"/>
</dbReference>
<feature type="compositionally biased region" description="Basic and acidic residues" evidence="12">
    <location>
        <begin position="197"/>
        <end position="206"/>
    </location>
</feature>
<dbReference type="InterPro" id="IPR032308">
    <property type="entry name" value="TDBD"/>
</dbReference>
<dbReference type="SMART" id="SM00249">
    <property type="entry name" value="PHD"/>
    <property type="match status" value="2"/>
</dbReference>
<dbReference type="Pfam" id="PF02701">
    <property type="entry name" value="Zn_ribbon_Dof"/>
    <property type="match status" value="2"/>
</dbReference>
<feature type="compositionally biased region" description="Basic and acidic residues" evidence="12">
    <location>
        <begin position="403"/>
        <end position="414"/>
    </location>
</feature>
<keyword evidence="10" id="KW-0687">Ribonucleoprotein</keyword>
<dbReference type="PANTHER" id="PTHR46309:SF1">
    <property type="entry name" value="PHD FINGER PROTEIN 12"/>
    <property type="match status" value="1"/>
</dbReference>
<keyword evidence="11" id="KW-0238">DNA-binding</keyword>
<feature type="region of interest" description="Disordered" evidence="12">
    <location>
        <begin position="179"/>
        <end position="276"/>
    </location>
</feature>
<dbReference type="GO" id="GO:0006412">
    <property type="term" value="P:translation"/>
    <property type="evidence" value="ECO:0007669"/>
    <property type="project" value="InterPro"/>
</dbReference>
<evidence type="ECO:0000256" key="9">
    <source>
        <dbReference type="ARBA" id="ARBA00023242"/>
    </source>
</evidence>
<dbReference type="GO" id="GO:1990904">
    <property type="term" value="C:ribonucleoprotein complex"/>
    <property type="evidence" value="ECO:0007669"/>
    <property type="project" value="UniProtKB-KW"/>
</dbReference>
<evidence type="ECO:0000256" key="5">
    <source>
        <dbReference type="ARBA" id="ARBA00022723"/>
    </source>
</evidence>
<dbReference type="HAMAP" id="MF_01315">
    <property type="entry name" value="Ribosomal_uS13"/>
    <property type="match status" value="1"/>
</dbReference>
<evidence type="ECO:0000259" key="13">
    <source>
        <dbReference type="PROSITE" id="PS50016"/>
    </source>
</evidence>
<dbReference type="FunFam" id="4.10.910.10:FF:000002">
    <property type="entry name" value="40S ribosomal protein S18"/>
    <property type="match status" value="1"/>
</dbReference>
<feature type="compositionally biased region" description="Basic and acidic residues" evidence="12">
    <location>
        <begin position="358"/>
        <end position="386"/>
    </location>
</feature>
<protein>
    <recommendedName>
        <fullName evidence="17">PHD-type domain-containing protein</fullName>
    </recommendedName>
</protein>
<dbReference type="EMBL" id="QEFC01001001">
    <property type="protein sequence ID" value="KAE9460650.1"/>
    <property type="molecule type" value="Genomic_DNA"/>
</dbReference>
<feature type="compositionally biased region" description="Basic residues" evidence="12">
    <location>
        <begin position="387"/>
        <end position="402"/>
    </location>
</feature>
<evidence type="ECO:0000313" key="16">
    <source>
        <dbReference type="Proteomes" id="UP000428333"/>
    </source>
</evidence>
<dbReference type="InterPro" id="IPR001965">
    <property type="entry name" value="Znf_PHD"/>
</dbReference>
<dbReference type="Proteomes" id="UP000428333">
    <property type="component" value="Linkage Group LG04"/>
</dbReference>
<accession>A0A6A4LRM6</accession>
<keyword evidence="8" id="KW-0689">Ribosomal protein</keyword>
<keyword evidence="9 11" id="KW-0539">Nucleus</keyword>
<dbReference type="Pfam" id="PF16135">
    <property type="entry name" value="TDBD"/>
    <property type="match status" value="1"/>
</dbReference>
<feature type="compositionally biased region" description="Basic and acidic residues" evidence="12">
    <location>
        <begin position="85"/>
        <end position="105"/>
    </location>
</feature>
<evidence type="ECO:0000256" key="1">
    <source>
        <dbReference type="ARBA" id="ARBA00004123"/>
    </source>
</evidence>
<dbReference type="GO" id="GO:0008270">
    <property type="term" value="F:zinc ion binding"/>
    <property type="evidence" value="ECO:0007669"/>
    <property type="project" value="UniProtKB-KW"/>
</dbReference>
<dbReference type="InterPro" id="IPR001892">
    <property type="entry name" value="Ribosomal_uS13"/>
</dbReference>
<gene>
    <name evidence="15" type="ORF">C3L33_07483</name>
</gene>
<keyword evidence="7" id="KW-0862">Zinc</keyword>
<comment type="caution">
    <text evidence="15">The sequence shown here is derived from an EMBL/GenBank/DDBJ whole genome shotgun (WGS) entry which is preliminary data.</text>
</comment>
<dbReference type="InterPro" id="IPR013083">
    <property type="entry name" value="Znf_RING/FYVE/PHD"/>
</dbReference>
<dbReference type="InterPro" id="IPR011011">
    <property type="entry name" value="Znf_FYVE_PHD"/>
</dbReference>
<keyword evidence="16" id="KW-1185">Reference proteome</keyword>
<dbReference type="InterPro" id="IPR010979">
    <property type="entry name" value="Ribosomal_uS13-like_H2TH"/>
</dbReference>
<dbReference type="PANTHER" id="PTHR46309">
    <property type="entry name" value="PHD FINGER PROTEIN 12"/>
    <property type="match status" value="1"/>
</dbReference>
<dbReference type="PROSITE" id="PS00646">
    <property type="entry name" value="RIBOSOMAL_S13_1"/>
    <property type="match status" value="1"/>
</dbReference>
<dbReference type="InterPro" id="IPR018269">
    <property type="entry name" value="Ribosomal_uS13_CS"/>
</dbReference>
<keyword evidence="6 11" id="KW-0863">Zinc-finger</keyword>
<feature type="compositionally biased region" description="Basic and acidic residues" evidence="12">
    <location>
        <begin position="1135"/>
        <end position="1150"/>
    </location>
</feature>
<dbReference type="FunFam" id="1.10.8.50:FF:000002">
    <property type="entry name" value="40S ribosomal protein S18"/>
    <property type="match status" value="1"/>
</dbReference>
<keyword evidence="4" id="KW-0963">Cytoplasm</keyword>
<feature type="domain" description="Dof-type" evidence="14">
    <location>
        <begin position="6"/>
        <end position="60"/>
    </location>
</feature>
<dbReference type="SUPFAM" id="SSF57903">
    <property type="entry name" value="FYVE/PHD zinc finger"/>
    <property type="match status" value="1"/>
</dbReference>
<feature type="region of interest" description="Disordered" evidence="12">
    <location>
        <begin position="66"/>
        <end position="123"/>
    </location>
</feature>
<feature type="domain" description="Dof-type" evidence="14">
    <location>
        <begin position="277"/>
        <end position="331"/>
    </location>
</feature>
<dbReference type="SUPFAM" id="SSF46946">
    <property type="entry name" value="S13-like H2TH domain"/>
    <property type="match status" value="1"/>
</dbReference>
<dbReference type="InterPro" id="IPR003851">
    <property type="entry name" value="Znf_Dof"/>
</dbReference>
<dbReference type="GO" id="GO:0006357">
    <property type="term" value="P:regulation of transcription by RNA polymerase II"/>
    <property type="evidence" value="ECO:0007669"/>
    <property type="project" value="TreeGrafter"/>
</dbReference>
<dbReference type="Pfam" id="PF23209">
    <property type="entry name" value="IDM1_C"/>
    <property type="match status" value="1"/>
</dbReference>
<dbReference type="GO" id="GO:0003723">
    <property type="term" value="F:RNA binding"/>
    <property type="evidence" value="ECO:0007669"/>
    <property type="project" value="InterPro"/>
</dbReference>
<feature type="domain" description="PHD-type" evidence="13">
    <location>
        <begin position="822"/>
        <end position="867"/>
    </location>
</feature>
<dbReference type="Gene3D" id="3.30.40.10">
    <property type="entry name" value="Zinc/RING finger domain, C3HC4 (zinc finger)"/>
    <property type="match status" value="1"/>
</dbReference>
<reference evidence="15 16" key="1">
    <citation type="journal article" date="2019" name="Genome Biol. Evol.">
        <title>The Rhododendron genome and chromosomal organization provide insight into shared whole-genome duplications across the heath family (Ericaceae).</title>
        <authorList>
            <person name="Soza V.L."/>
            <person name="Lindsley D."/>
            <person name="Waalkes A."/>
            <person name="Ramage E."/>
            <person name="Patwardhan R.P."/>
            <person name="Burton J.N."/>
            <person name="Adey A."/>
            <person name="Kumar A."/>
            <person name="Qiu R."/>
            <person name="Shendure J."/>
            <person name="Hall B."/>
        </authorList>
    </citation>
    <scope>NUCLEOTIDE SEQUENCE [LARGE SCALE GENOMIC DNA]</scope>
    <source>
        <strain evidence="15">RSF 1966-606</strain>
    </source>
</reference>
<feature type="compositionally biased region" description="Basic and acidic residues" evidence="12">
    <location>
        <begin position="216"/>
        <end position="226"/>
    </location>
</feature>
<feature type="compositionally biased region" description="Basic and acidic residues" evidence="12">
    <location>
        <begin position="316"/>
        <end position="337"/>
    </location>
</feature>
<dbReference type="Gene3D" id="4.10.910.10">
    <property type="entry name" value="30s ribosomal protein s13, domain 2"/>
    <property type="match status" value="1"/>
</dbReference>
<evidence type="ECO:0000256" key="4">
    <source>
        <dbReference type="ARBA" id="ARBA00022490"/>
    </source>
</evidence>
<feature type="non-terminal residue" evidence="15">
    <location>
        <position position="1"/>
    </location>
</feature>
<feature type="region of interest" description="Disordered" evidence="12">
    <location>
        <begin position="313"/>
        <end position="414"/>
    </location>
</feature>
<feature type="region of interest" description="Disordered" evidence="12">
    <location>
        <begin position="1135"/>
        <end position="1155"/>
    </location>
</feature>
<dbReference type="GO" id="GO:0003735">
    <property type="term" value="F:structural constituent of ribosome"/>
    <property type="evidence" value="ECO:0007669"/>
    <property type="project" value="InterPro"/>
</dbReference>
<organism evidence="15 16">
    <name type="scientific">Rhododendron williamsianum</name>
    <dbReference type="NCBI Taxonomy" id="262921"/>
    <lineage>
        <taxon>Eukaryota</taxon>
        <taxon>Viridiplantae</taxon>
        <taxon>Streptophyta</taxon>
        <taxon>Embryophyta</taxon>
        <taxon>Tracheophyta</taxon>
        <taxon>Spermatophyta</taxon>
        <taxon>Magnoliopsida</taxon>
        <taxon>eudicotyledons</taxon>
        <taxon>Gunneridae</taxon>
        <taxon>Pentapetalae</taxon>
        <taxon>asterids</taxon>
        <taxon>Ericales</taxon>
        <taxon>Ericaceae</taxon>
        <taxon>Ericoideae</taxon>
        <taxon>Rhodoreae</taxon>
        <taxon>Rhododendron</taxon>
    </lineage>
</organism>
<dbReference type="PROSITE" id="PS50884">
    <property type="entry name" value="ZF_DOF_2"/>
    <property type="match status" value="2"/>
</dbReference>
<dbReference type="GO" id="GO:0003677">
    <property type="term" value="F:DNA binding"/>
    <property type="evidence" value="ECO:0007669"/>
    <property type="project" value="UniProtKB-UniRule"/>
</dbReference>
<dbReference type="InterPro" id="IPR027437">
    <property type="entry name" value="Rbsml_uS13_C"/>
</dbReference>
<comment type="similarity">
    <text evidence="3">Belongs to the universal ribosomal protein uS13 family.</text>
</comment>
<dbReference type="OrthoDB" id="429143at2759"/>
<dbReference type="InterPro" id="IPR042163">
    <property type="entry name" value="PHF12"/>
</dbReference>
<dbReference type="GO" id="GO:0005737">
    <property type="term" value="C:cytoplasm"/>
    <property type="evidence" value="ECO:0007669"/>
    <property type="project" value="UniProtKB-SubCell"/>
</dbReference>
<evidence type="ECO:0000256" key="3">
    <source>
        <dbReference type="ARBA" id="ARBA00008080"/>
    </source>
</evidence>
<dbReference type="CDD" id="cd15539">
    <property type="entry name" value="PHD1_AIRE"/>
    <property type="match status" value="1"/>
</dbReference>
<evidence type="ECO:0000313" key="15">
    <source>
        <dbReference type="EMBL" id="KAE9460650.1"/>
    </source>
</evidence>
<dbReference type="PROSITE" id="PS50016">
    <property type="entry name" value="ZF_PHD_2"/>
    <property type="match status" value="1"/>
</dbReference>
<evidence type="ECO:0000256" key="12">
    <source>
        <dbReference type="SAM" id="MobiDB-lite"/>
    </source>
</evidence>
<name>A0A6A4LRM6_9ERIC</name>
<dbReference type="Gene3D" id="1.10.8.50">
    <property type="match status" value="1"/>
</dbReference>
<dbReference type="Pfam" id="PF00628">
    <property type="entry name" value="PHD"/>
    <property type="match status" value="1"/>
</dbReference>
<dbReference type="NCBIfam" id="NF003140">
    <property type="entry name" value="PRK04053.1"/>
    <property type="match status" value="1"/>
</dbReference>
<evidence type="ECO:0000256" key="7">
    <source>
        <dbReference type="ARBA" id="ARBA00022833"/>
    </source>
</evidence>
<dbReference type="InterPro" id="IPR056511">
    <property type="entry name" value="IDM1_C"/>
</dbReference>